<dbReference type="GO" id="GO:0006730">
    <property type="term" value="P:one-carbon metabolic process"/>
    <property type="evidence" value="ECO:0007669"/>
    <property type="project" value="UniProtKB-KW"/>
</dbReference>
<dbReference type="Pfam" id="PF00186">
    <property type="entry name" value="DHFR_1"/>
    <property type="match status" value="1"/>
</dbReference>
<dbReference type="InterPro" id="IPR001796">
    <property type="entry name" value="DHFR_dom"/>
</dbReference>
<dbReference type="PROSITE" id="PS51330">
    <property type="entry name" value="DHFR_2"/>
    <property type="match status" value="1"/>
</dbReference>
<reference evidence="9 10" key="1">
    <citation type="journal article" date="2015" name="Genome Announc.">
        <title>Expanding the biotechnology potential of lactobacilli through comparative genomics of 213 strains and associated genera.</title>
        <authorList>
            <person name="Sun Z."/>
            <person name="Harris H.M."/>
            <person name="McCann A."/>
            <person name="Guo C."/>
            <person name="Argimon S."/>
            <person name="Zhang W."/>
            <person name="Yang X."/>
            <person name="Jeffery I.B."/>
            <person name="Cooney J.C."/>
            <person name="Kagawa T.F."/>
            <person name="Liu W."/>
            <person name="Song Y."/>
            <person name="Salvetti E."/>
            <person name="Wrobel A."/>
            <person name="Rasinkangas P."/>
            <person name="Parkhill J."/>
            <person name="Rea M.C."/>
            <person name="O'Sullivan O."/>
            <person name="Ritari J."/>
            <person name="Douillard F.P."/>
            <person name="Paul Ross R."/>
            <person name="Yang R."/>
            <person name="Briner A.E."/>
            <person name="Felis G.E."/>
            <person name="de Vos W.M."/>
            <person name="Barrangou R."/>
            <person name="Klaenhammer T.R."/>
            <person name="Caufield P.W."/>
            <person name="Cui Y."/>
            <person name="Zhang H."/>
            <person name="O'Toole P.W."/>
        </authorList>
    </citation>
    <scope>NUCLEOTIDE SEQUENCE [LARGE SCALE GENOMIC DNA]</scope>
    <source>
        <strain evidence="9 10">DSM 19910</strain>
    </source>
</reference>
<dbReference type="GO" id="GO:0050661">
    <property type="term" value="F:NADP binding"/>
    <property type="evidence" value="ECO:0007669"/>
    <property type="project" value="InterPro"/>
</dbReference>
<keyword evidence="6 7" id="KW-0560">Oxidoreductase</keyword>
<keyword evidence="4 7" id="KW-0554">One-carbon metabolism</keyword>
<dbReference type="PRINTS" id="PR00070">
    <property type="entry name" value="DHFR"/>
</dbReference>
<dbReference type="InterPro" id="IPR024072">
    <property type="entry name" value="DHFR-like_dom_sf"/>
</dbReference>
<dbReference type="STRING" id="1423731.FC81_GL001357"/>
<dbReference type="UniPathway" id="UPA00077">
    <property type="reaction ID" value="UER00158"/>
</dbReference>
<dbReference type="CDD" id="cd00209">
    <property type="entry name" value="DHFR"/>
    <property type="match status" value="1"/>
</dbReference>
<dbReference type="GO" id="GO:0046655">
    <property type="term" value="P:folic acid metabolic process"/>
    <property type="evidence" value="ECO:0007669"/>
    <property type="project" value="TreeGrafter"/>
</dbReference>
<name>A0A0R1M075_9LACO</name>
<dbReference type="Proteomes" id="UP000051621">
    <property type="component" value="Unassembled WGS sequence"/>
</dbReference>
<evidence type="ECO:0000256" key="5">
    <source>
        <dbReference type="ARBA" id="ARBA00022857"/>
    </source>
</evidence>
<comment type="function">
    <text evidence="7">Key enzyme in folate metabolism. Catalyzes an essential reaction for de novo glycine and purine synthesis, and for DNA precursor synthesis.</text>
</comment>
<dbReference type="AlphaFoldDB" id="A0A0R1M075"/>
<dbReference type="PIRSF" id="PIRSF000194">
    <property type="entry name" value="DHFR"/>
    <property type="match status" value="1"/>
</dbReference>
<evidence type="ECO:0000256" key="4">
    <source>
        <dbReference type="ARBA" id="ARBA00022563"/>
    </source>
</evidence>
<evidence type="ECO:0000313" key="10">
    <source>
        <dbReference type="Proteomes" id="UP000051621"/>
    </source>
</evidence>
<dbReference type="GO" id="GO:0005829">
    <property type="term" value="C:cytosol"/>
    <property type="evidence" value="ECO:0007669"/>
    <property type="project" value="TreeGrafter"/>
</dbReference>
<organism evidence="9 10">
    <name type="scientific">Liquorilactobacillus capillatus DSM 19910</name>
    <dbReference type="NCBI Taxonomy" id="1423731"/>
    <lineage>
        <taxon>Bacteria</taxon>
        <taxon>Bacillati</taxon>
        <taxon>Bacillota</taxon>
        <taxon>Bacilli</taxon>
        <taxon>Lactobacillales</taxon>
        <taxon>Lactobacillaceae</taxon>
        <taxon>Liquorilactobacillus</taxon>
    </lineage>
</organism>
<dbReference type="EC" id="1.5.1.3" evidence="3 7"/>
<sequence length="168" mass="19809">MLAYIWAEDEKHHIGYQGHLPWKLPADLAYFKKQTAQHTIVMGRKTFESFKGFLPHRQHIVLTTATDFAAKYNFDSRLTVVNSLTELRHLLQKKDELFFVIGGTALFKQLLDDVDYLYVTKINAAFKADTIMPQIDYHQFELVSEVDGPQNQKNLYRHQYKVYRRKKN</sequence>
<proteinExistence type="inferred from homology"/>
<dbReference type="SUPFAM" id="SSF53597">
    <property type="entry name" value="Dihydrofolate reductase-like"/>
    <property type="match status" value="1"/>
</dbReference>
<feature type="domain" description="DHFR" evidence="8">
    <location>
        <begin position="1"/>
        <end position="165"/>
    </location>
</feature>
<evidence type="ECO:0000256" key="3">
    <source>
        <dbReference type="ARBA" id="ARBA00012856"/>
    </source>
</evidence>
<comment type="pathway">
    <text evidence="1 7">Cofactor biosynthesis; tetrahydrofolate biosynthesis; 5,6,7,8-tetrahydrofolate from 7,8-dihydrofolate: step 1/1.</text>
</comment>
<evidence type="ECO:0000256" key="2">
    <source>
        <dbReference type="ARBA" id="ARBA00009539"/>
    </source>
</evidence>
<comment type="catalytic activity">
    <reaction evidence="7">
        <text>(6S)-5,6,7,8-tetrahydrofolate + NADP(+) = 7,8-dihydrofolate + NADPH + H(+)</text>
        <dbReference type="Rhea" id="RHEA:15009"/>
        <dbReference type="ChEBI" id="CHEBI:15378"/>
        <dbReference type="ChEBI" id="CHEBI:57451"/>
        <dbReference type="ChEBI" id="CHEBI:57453"/>
        <dbReference type="ChEBI" id="CHEBI:57783"/>
        <dbReference type="ChEBI" id="CHEBI:58349"/>
        <dbReference type="EC" id="1.5.1.3"/>
    </reaction>
</comment>
<dbReference type="PANTHER" id="PTHR48069:SF3">
    <property type="entry name" value="DIHYDROFOLATE REDUCTASE"/>
    <property type="match status" value="1"/>
</dbReference>
<dbReference type="RefSeq" id="WP_057744427.1">
    <property type="nucleotide sequence ID" value="NZ_AZEF01000027.1"/>
</dbReference>
<evidence type="ECO:0000259" key="8">
    <source>
        <dbReference type="PROSITE" id="PS51330"/>
    </source>
</evidence>
<dbReference type="PATRIC" id="fig|1423731.3.peg.1396"/>
<evidence type="ECO:0000256" key="6">
    <source>
        <dbReference type="ARBA" id="ARBA00023002"/>
    </source>
</evidence>
<comment type="similarity">
    <text evidence="2 7">Belongs to the dihydrofolate reductase family.</text>
</comment>
<keyword evidence="10" id="KW-1185">Reference proteome</keyword>
<dbReference type="PANTHER" id="PTHR48069">
    <property type="entry name" value="DIHYDROFOLATE REDUCTASE"/>
    <property type="match status" value="1"/>
</dbReference>
<dbReference type="EMBL" id="AZEF01000027">
    <property type="protein sequence ID" value="KRL01216.1"/>
    <property type="molecule type" value="Genomic_DNA"/>
</dbReference>
<dbReference type="GO" id="GO:0046654">
    <property type="term" value="P:tetrahydrofolate biosynthetic process"/>
    <property type="evidence" value="ECO:0007669"/>
    <property type="project" value="UniProtKB-UniPathway"/>
</dbReference>
<gene>
    <name evidence="9" type="ORF">FC81_GL001357</name>
</gene>
<dbReference type="InterPro" id="IPR012259">
    <property type="entry name" value="DHFR"/>
</dbReference>
<dbReference type="GO" id="GO:0046452">
    <property type="term" value="P:dihydrofolate metabolic process"/>
    <property type="evidence" value="ECO:0007669"/>
    <property type="project" value="TreeGrafter"/>
</dbReference>
<comment type="caution">
    <text evidence="9">The sequence shown here is derived from an EMBL/GenBank/DDBJ whole genome shotgun (WGS) entry which is preliminary data.</text>
</comment>
<dbReference type="OrthoDB" id="9804315at2"/>
<protein>
    <recommendedName>
        <fullName evidence="3 7">Dihydrofolate reductase</fullName>
        <ecNumber evidence="3 7">1.5.1.3</ecNumber>
    </recommendedName>
</protein>
<dbReference type="Gene3D" id="3.40.430.10">
    <property type="entry name" value="Dihydrofolate Reductase, subunit A"/>
    <property type="match status" value="1"/>
</dbReference>
<dbReference type="GO" id="GO:0004146">
    <property type="term" value="F:dihydrofolate reductase activity"/>
    <property type="evidence" value="ECO:0007669"/>
    <property type="project" value="UniProtKB-EC"/>
</dbReference>
<evidence type="ECO:0000256" key="1">
    <source>
        <dbReference type="ARBA" id="ARBA00004903"/>
    </source>
</evidence>
<keyword evidence="5 7" id="KW-0521">NADP</keyword>
<evidence type="ECO:0000313" key="9">
    <source>
        <dbReference type="EMBL" id="KRL01216.1"/>
    </source>
</evidence>
<evidence type="ECO:0000256" key="7">
    <source>
        <dbReference type="PIRNR" id="PIRNR000194"/>
    </source>
</evidence>
<accession>A0A0R1M075</accession>